<evidence type="ECO:0000256" key="2">
    <source>
        <dbReference type="ARBA" id="ARBA00022679"/>
    </source>
</evidence>
<evidence type="ECO:0000256" key="1">
    <source>
        <dbReference type="ARBA" id="ARBA00022553"/>
    </source>
</evidence>
<sequence>MDGSSRATDSREWLKELRAALMKYNSAPYLFQEEKFNRGSERMPPGLGLGPIAEMFGNLCRTYKEKMEEENSLFKMKLHIDPSDGVELYSYEELNAMTNNFNKGNEIQETLFGKLYRGLVNGKTEVLIKTWEFILPPHRVFNDHPTRFINEIEMLMGGDRHSTLMKLKGFCFQTVLAVVYDEKPTKFLSGDDLSVENFGLDKRLYVATQFAKLVVWMHERHISCGFIRLDKVMFDEDFNIKVFDFGFIAHFSEADNKYAIVDVALSIDAYEVYDGIRTKKSDVYVFGVLLADVFTINAQGNIGSRFVWLVGTVQGGDKKVVDKALVQVGHEDLANSLNSLIVACMKVKPDERPNMRGVLACLLSLSKQRKRGLNTMGAQGLQILLRDE</sequence>
<reference evidence="7 8" key="1">
    <citation type="submission" date="2018-06" db="EMBL/GenBank/DDBJ databases">
        <title>The Genome of Cuscuta australis (Dodder) Provides Insight into the Evolution of Plant Parasitism.</title>
        <authorList>
            <person name="Liu H."/>
        </authorList>
    </citation>
    <scope>NUCLEOTIDE SEQUENCE [LARGE SCALE GENOMIC DNA]</scope>
    <source>
        <strain evidence="8">cv. Yunnan</strain>
        <tissue evidence="7">Vines</tissue>
    </source>
</reference>
<keyword evidence="1" id="KW-0597">Phosphoprotein</keyword>
<comment type="caution">
    <text evidence="7">The sequence shown here is derived from an EMBL/GenBank/DDBJ whole genome shotgun (WGS) entry which is preliminary data.</text>
</comment>
<evidence type="ECO:0000259" key="6">
    <source>
        <dbReference type="PROSITE" id="PS50011"/>
    </source>
</evidence>
<dbReference type="Gene3D" id="3.30.200.20">
    <property type="entry name" value="Phosphorylase Kinase, domain 1"/>
    <property type="match status" value="1"/>
</dbReference>
<keyword evidence="3" id="KW-0547">Nucleotide-binding</keyword>
<dbReference type="GO" id="GO:0004672">
    <property type="term" value="F:protein kinase activity"/>
    <property type="evidence" value="ECO:0007669"/>
    <property type="project" value="InterPro"/>
</dbReference>
<accession>A0A328DJM6</accession>
<dbReference type="SUPFAM" id="SSF56112">
    <property type="entry name" value="Protein kinase-like (PK-like)"/>
    <property type="match status" value="1"/>
</dbReference>
<feature type="domain" description="Protein kinase" evidence="6">
    <location>
        <begin position="101"/>
        <end position="365"/>
    </location>
</feature>
<dbReference type="EMBL" id="NQVE01000125">
    <property type="protein sequence ID" value="RAL45995.1"/>
    <property type="molecule type" value="Genomic_DNA"/>
</dbReference>
<dbReference type="InterPro" id="IPR011009">
    <property type="entry name" value="Kinase-like_dom_sf"/>
</dbReference>
<dbReference type="GO" id="GO:0005524">
    <property type="term" value="F:ATP binding"/>
    <property type="evidence" value="ECO:0007669"/>
    <property type="project" value="UniProtKB-KW"/>
</dbReference>
<dbReference type="Gene3D" id="1.10.510.10">
    <property type="entry name" value="Transferase(Phosphotransferase) domain 1"/>
    <property type="match status" value="1"/>
</dbReference>
<evidence type="ECO:0000313" key="7">
    <source>
        <dbReference type="EMBL" id="RAL45995.1"/>
    </source>
</evidence>
<keyword evidence="4" id="KW-0418">Kinase</keyword>
<dbReference type="PANTHER" id="PTHR47983">
    <property type="entry name" value="PTO-INTERACTING PROTEIN 1-LIKE"/>
    <property type="match status" value="1"/>
</dbReference>
<dbReference type="PANTHER" id="PTHR47983:SF22">
    <property type="entry name" value="PROLINE-RICH RECEPTOR-LIKE PROTEIN KINASE PERK2"/>
    <property type="match status" value="1"/>
</dbReference>
<gene>
    <name evidence="7" type="ORF">DM860_006149</name>
</gene>
<proteinExistence type="predicted"/>
<dbReference type="InterPro" id="IPR052101">
    <property type="entry name" value="Plant_StressResp_Kinase"/>
</dbReference>
<dbReference type="Proteomes" id="UP000249390">
    <property type="component" value="Unassembled WGS sequence"/>
</dbReference>
<dbReference type="AlphaFoldDB" id="A0A328DJM6"/>
<keyword evidence="2" id="KW-0808">Transferase</keyword>
<evidence type="ECO:0000256" key="3">
    <source>
        <dbReference type="ARBA" id="ARBA00022741"/>
    </source>
</evidence>
<protein>
    <recommendedName>
        <fullName evidence="6">Protein kinase domain-containing protein</fullName>
    </recommendedName>
</protein>
<evidence type="ECO:0000256" key="4">
    <source>
        <dbReference type="ARBA" id="ARBA00022777"/>
    </source>
</evidence>
<evidence type="ECO:0000313" key="8">
    <source>
        <dbReference type="Proteomes" id="UP000249390"/>
    </source>
</evidence>
<organism evidence="7 8">
    <name type="scientific">Cuscuta australis</name>
    <dbReference type="NCBI Taxonomy" id="267555"/>
    <lineage>
        <taxon>Eukaryota</taxon>
        <taxon>Viridiplantae</taxon>
        <taxon>Streptophyta</taxon>
        <taxon>Embryophyta</taxon>
        <taxon>Tracheophyta</taxon>
        <taxon>Spermatophyta</taxon>
        <taxon>Magnoliopsida</taxon>
        <taxon>eudicotyledons</taxon>
        <taxon>Gunneridae</taxon>
        <taxon>Pentapetalae</taxon>
        <taxon>asterids</taxon>
        <taxon>lamiids</taxon>
        <taxon>Solanales</taxon>
        <taxon>Convolvulaceae</taxon>
        <taxon>Cuscuteae</taxon>
        <taxon>Cuscuta</taxon>
        <taxon>Cuscuta subgen. Grammica</taxon>
        <taxon>Cuscuta sect. Cleistogrammica</taxon>
    </lineage>
</organism>
<dbReference type="InterPro" id="IPR001245">
    <property type="entry name" value="Ser-Thr/Tyr_kinase_cat_dom"/>
</dbReference>
<evidence type="ECO:0000256" key="5">
    <source>
        <dbReference type="ARBA" id="ARBA00022840"/>
    </source>
</evidence>
<dbReference type="InterPro" id="IPR000719">
    <property type="entry name" value="Prot_kinase_dom"/>
</dbReference>
<keyword evidence="5" id="KW-0067">ATP-binding</keyword>
<dbReference type="Pfam" id="PF07714">
    <property type="entry name" value="PK_Tyr_Ser-Thr"/>
    <property type="match status" value="1"/>
</dbReference>
<name>A0A328DJM6_9ASTE</name>
<keyword evidence="8" id="KW-1185">Reference proteome</keyword>
<dbReference type="PROSITE" id="PS50011">
    <property type="entry name" value="PROTEIN_KINASE_DOM"/>
    <property type="match status" value="1"/>
</dbReference>